<accession>D7FRC7</accession>
<proteinExistence type="predicted"/>
<evidence type="ECO:0000256" key="1">
    <source>
        <dbReference type="SAM" id="MobiDB-lite"/>
    </source>
</evidence>
<gene>
    <name evidence="2" type="ORF">Esi_0213_0001</name>
</gene>
<dbReference type="Proteomes" id="UP000002630">
    <property type="component" value="Linkage Group LG11"/>
</dbReference>
<keyword evidence="3" id="KW-1185">Reference proteome</keyword>
<sequence length="159" mass="17611">MDSENIRIVNALHIYSLHALRPSFSRLSLPFSLYFPRSSQGPSWTTRREFGWRALPGRHGGSSAGGQEALWEEAGEGDEEPPSGDVEAVRELVEEATTKGFRSATIDEDANDVAKQDQQKMVLAFFRSLPCAVVDHVTSTSLDIAERSTVQHLAHHTLH</sequence>
<dbReference type="AlphaFoldDB" id="D7FRC7"/>
<feature type="region of interest" description="Disordered" evidence="1">
    <location>
        <begin position="56"/>
        <end position="85"/>
    </location>
</feature>
<name>D7FRC7_ECTSI</name>
<reference evidence="2 3" key="1">
    <citation type="journal article" date="2010" name="Nature">
        <title>The Ectocarpus genome and the independent evolution of multicellularity in brown algae.</title>
        <authorList>
            <person name="Cock J.M."/>
            <person name="Sterck L."/>
            <person name="Rouze P."/>
            <person name="Scornet D."/>
            <person name="Allen A.E."/>
            <person name="Amoutzias G."/>
            <person name="Anthouard V."/>
            <person name="Artiguenave F."/>
            <person name="Aury J.M."/>
            <person name="Badger J.H."/>
            <person name="Beszteri B."/>
            <person name="Billiau K."/>
            <person name="Bonnet E."/>
            <person name="Bothwell J.H."/>
            <person name="Bowler C."/>
            <person name="Boyen C."/>
            <person name="Brownlee C."/>
            <person name="Carrano C.J."/>
            <person name="Charrier B."/>
            <person name="Cho G.Y."/>
            <person name="Coelho S.M."/>
            <person name="Collen J."/>
            <person name="Corre E."/>
            <person name="Da Silva C."/>
            <person name="Delage L."/>
            <person name="Delaroque N."/>
            <person name="Dittami S.M."/>
            <person name="Doulbeau S."/>
            <person name="Elias M."/>
            <person name="Farnham G."/>
            <person name="Gachon C.M."/>
            <person name="Gschloessl B."/>
            <person name="Heesch S."/>
            <person name="Jabbari K."/>
            <person name="Jubin C."/>
            <person name="Kawai H."/>
            <person name="Kimura K."/>
            <person name="Kloareg B."/>
            <person name="Kupper F.C."/>
            <person name="Lang D."/>
            <person name="Le Bail A."/>
            <person name="Leblanc C."/>
            <person name="Lerouge P."/>
            <person name="Lohr M."/>
            <person name="Lopez P.J."/>
            <person name="Martens C."/>
            <person name="Maumus F."/>
            <person name="Michel G."/>
            <person name="Miranda-Saavedra D."/>
            <person name="Morales J."/>
            <person name="Moreau H."/>
            <person name="Motomura T."/>
            <person name="Nagasato C."/>
            <person name="Napoli C.A."/>
            <person name="Nelson D.R."/>
            <person name="Nyvall-Collen P."/>
            <person name="Peters A.F."/>
            <person name="Pommier C."/>
            <person name="Potin P."/>
            <person name="Poulain J."/>
            <person name="Quesneville H."/>
            <person name="Read B."/>
            <person name="Rensing S.A."/>
            <person name="Ritter A."/>
            <person name="Rousvoal S."/>
            <person name="Samanta M."/>
            <person name="Samson G."/>
            <person name="Schroeder D.C."/>
            <person name="Segurens B."/>
            <person name="Strittmatter M."/>
            <person name="Tonon T."/>
            <person name="Tregear J.W."/>
            <person name="Valentin K."/>
            <person name="von Dassow P."/>
            <person name="Yamagishi T."/>
            <person name="Van de Peer Y."/>
            <person name="Wincker P."/>
        </authorList>
    </citation>
    <scope>NUCLEOTIDE SEQUENCE [LARGE SCALE GENOMIC DNA]</scope>
    <source>
        <strain evidence="3">Ec32 / CCAP1310/4</strain>
    </source>
</reference>
<organism evidence="2 3">
    <name type="scientific">Ectocarpus siliculosus</name>
    <name type="common">Brown alga</name>
    <name type="synonym">Conferva siliculosa</name>
    <dbReference type="NCBI Taxonomy" id="2880"/>
    <lineage>
        <taxon>Eukaryota</taxon>
        <taxon>Sar</taxon>
        <taxon>Stramenopiles</taxon>
        <taxon>Ochrophyta</taxon>
        <taxon>PX clade</taxon>
        <taxon>Phaeophyceae</taxon>
        <taxon>Ectocarpales</taxon>
        <taxon>Ectocarpaceae</taxon>
        <taxon>Ectocarpus</taxon>
    </lineage>
</organism>
<dbReference type="EMBL" id="FN648391">
    <property type="protein sequence ID" value="CBJ30718.1"/>
    <property type="molecule type" value="Genomic_DNA"/>
</dbReference>
<feature type="compositionally biased region" description="Acidic residues" evidence="1">
    <location>
        <begin position="70"/>
        <end position="82"/>
    </location>
</feature>
<evidence type="ECO:0000313" key="2">
    <source>
        <dbReference type="EMBL" id="CBJ30718.1"/>
    </source>
</evidence>
<dbReference type="EMBL" id="FN649736">
    <property type="protein sequence ID" value="CBJ30718.1"/>
    <property type="molecule type" value="Genomic_DNA"/>
</dbReference>
<protein>
    <submittedName>
        <fullName evidence="2">Uncharacterized protein</fullName>
    </submittedName>
</protein>
<dbReference type="InParanoid" id="D7FRC7"/>
<evidence type="ECO:0000313" key="3">
    <source>
        <dbReference type="Proteomes" id="UP000002630"/>
    </source>
</evidence>